<dbReference type="GO" id="GO:0004674">
    <property type="term" value="F:protein serine/threonine kinase activity"/>
    <property type="evidence" value="ECO:0007669"/>
    <property type="project" value="UniProtKB-KW"/>
</dbReference>
<feature type="compositionally biased region" description="Basic and acidic residues" evidence="14">
    <location>
        <begin position="1"/>
        <end position="11"/>
    </location>
</feature>
<dbReference type="InterPro" id="IPR008271">
    <property type="entry name" value="Ser/Thr_kinase_AS"/>
</dbReference>
<keyword evidence="9 13" id="KW-0067">ATP-binding</keyword>
<dbReference type="InterPro" id="IPR017441">
    <property type="entry name" value="Protein_kinase_ATP_BS"/>
</dbReference>
<protein>
    <recommendedName>
        <fullName evidence="3">non-specific serine/threonine protein kinase</fullName>
        <ecNumber evidence="3">2.7.11.1</ecNumber>
    </recommendedName>
</protein>
<dbReference type="GO" id="GO:0005935">
    <property type="term" value="C:cellular bud neck"/>
    <property type="evidence" value="ECO:0007669"/>
    <property type="project" value="UniProtKB-SubCell"/>
</dbReference>
<feature type="region of interest" description="Disordered" evidence="14">
    <location>
        <begin position="1062"/>
        <end position="1081"/>
    </location>
</feature>
<feature type="binding site" evidence="13">
    <location>
        <position position="101"/>
    </location>
    <ligand>
        <name>ATP</name>
        <dbReference type="ChEBI" id="CHEBI:30616"/>
    </ligand>
</feature>
<reference evidence="16 17" key="1">
    <citation type="submission" date="2016-08" db="EMBL/GenBank/DDBJ databases">
        <title>Whole genome shotgun sequence of Pichia membranifaciens KS47-1.</title>
        <authorList>
            <person name="Konishi M."/>
            <person name="Ishida M."/>
            <person name="Arakawa T."/>
            <person name="Kato Y."/>
            <person name="Horiuchi J."/>
        </authorList>
    </citation>
    <scope>NUCLEOTIDE SEQUENCE [LARGE SCALE GENOMIC DNA]</scope>
    <source>
        <strain evidence="16 17">KS47-1</strain>
    </source>
</reference>
<dbReference type="Gene3D" id="1.10.510.10">
    <property type="entry name" value="Transferase(Phosphotransferase) domain 1"/>
    <property type="match status" value="1"/>
</dbReference>
<keyword evidence="6" id="KW-0808">Transferase</keyword>
<feature type="region of interest" description="Disordered" evidence="14">
    <location>
        <begin position="49"/>
        <end position="76"/>
    </location>
</feature>
<sequence length="1218" mass="136083">MSHISDKENRQPYHPSFAAKAAKAAVTRSVTPTPNQIDKVVESVANATKRLSQHSNQSSSSKRKVENRVGPWRLGRTLGKGSTGRVRLAKHTTTGQLAAIKIVPKNIIEFDGPNSASNNTQRKKKKKQKVDENGLPYGIEREIIIMKLISHPNIMALYDVWENKNELYLVLEYVEGGELFDFLISNGRLGEQDAVQYFRMIINGVAYCHKFNICHRDLKPENILLDKNGRIKIADFGMAALETQQKLLETSCGSPHYASPEIVAGKTYHGSPSDVWSCGVILFALLTGHLPFDDPNIRQLLLKVQTGKFHMPSNLSNEAKDLIWSMLRVNPNERINIEKISQHPLMLKYPDNEVDEIEDKLDHLDISKPVTSYDPDILNNLQTLWHGIPQSQIVLKLQNKEKNSEKMFYYLLENYKLTHANGMEPPNLQKSISKKTLSSQSSIPRSGSTIITTIQDEHGKVLKSEKQELKPTRSPSKSKNRNQLNNPIVASTSYNKSVSFQKLRRDTSASTLSIVNMKRNLSIRPDSSMTNLLGAKNFGDSKTTNTNTSTSTSTSSNDKNNKVVDLSSIIDNSDISNSRAVTVNPKDLPELPDLQDYKYLMKTIFAETDSNTLNKGINKKIQPSSAASKRKDEAPKSRVDNDMVLLNFEDATFSSEDPKSDTSLTNTSYYTSNLDPKANSSILQSDTQYSKLELLKKELGGNPSGQRKFSSMKSIKSSSTRKLNTFLQDEYKSVKIDDYNSKHKNMPSSAYSHKPDKSVDSKFIPHEDTTYSLHSAVEIRMMTPTEEDLRQMGDGKVFEDADEPFLDKNLISDSAMKNNITVHRNIVPNVDKGLDLRTSLISTSTNDDTSQQLNERKLKWRSSGDLIKTSPVHEASKEEIANSVFDDADELPQPRILDNEADDSFDSEISGSLYTTVEEQMPKGVSASNQTRPTRPFSQLKSGVRASMTPTNEHPAPPSLVNPARNLTPSPPLNDSSRAVHLSPIDAVSREGAISREQPHVYRTYVSKNTTKPVLPPRKINDPTDANTRANANSTFTPADGATGTKRPNWLKKFFSAFSKKASGGSSTSTNANASKSAFSQQTSARKPIKFSFKFNKSKYTPKYTPKNNIFFSEHWLESDIITRETLIEAIKGDARTKLLRFTNAQDTSNGCNYTIEVDNLRTTLRVEVVDKVGTEYGFGGCYMKFVKLKGTKASFDYWCGVVRDLVADLEKKAETTD</sequence>
<feature type="region of interest" description="Disordered" evidence="14">
    <location>
        <begin position="426"/>
        <end position="490"/>
    </location>
</feature>
<dbReference type="FunFam" id="1.10.510.10:FF:000394">
    <property type="entry name" value="Serine/threonine-protein kinase HSL1"/>
    <property type="match status" value="1"/>
</dbReference>
<accession>A0A1Q2YGM0</accession>
<evidence type="ECO:0000256" key="1">
    <source>
        <dbReference type="ARBA" id="ARBA00004266"/>
    </source>
</evidence>
<feature type="compositionally biased region" description="Polar residues" evidence="14">
    <location>
        <begin position="965"/>
        <end position="977"/>
    </location>
</feature>
<keyword evidence="10" id="KW-0175">Coiled coil</keyword>
<evidence type="ECO:0000256" key="3">
    <source>
        <dbReference type="ARBA" id="ARBA00012513"/>
    </source>
</evidence>
<evidence type="ECO:0000256" key="14">
    <source>
        <dbReference type="SAM" id="MobiDB-lite"/>
    </source>
</evidence>
<feature type="compositionally biased region" description="Polar residues" evidence="14">
    <location>
        <begin position="444"/>
        <end position="454"/>
    </location>
</feature>
<evidence type="ECO:0000256" key="13">
    <source>
        <dbReference type="PROSITE-ProRule" id="PRU10141"/>
    </source>
</evidence>
<keyword evidence="17" id="KW-1185">Reference proteome</keyword>
<evidence type="ECO:0000256" key="2">
    <source>
        <dbReference type="ARBA" id="ARBA00010791"/>
    </source>
</evidence>
<feature type="compositionally biased region" description="Polar residues" evidence="14">
    <location>
        <begin position="926"/>
        <end position="941"/>
    </location>
</feature>
<feature type="compositionally biased region" description="Polar residues" evidence="14">
    <location>
        <begin position="614"/>
        <end position="627"/>
    </location>
</feature>
<evidence type="ECO:0000256" key="6">
    <source>
        <dbReference type="ARBA" id="ARBA00022679"/>
    </source>
</evidence>
<evidence type="ECO:0000256" key="11">
    <source>
        <dbReference type="ARBA" id="ARBA00047899"/>
    </source>
</evidence>
<evidence type="ECO:0000256" key="10">
    <source>
        <dbReference type="ARBA" id="ARBA00023054"/>
    </source>
</evidence>
<comment type="subcellular location">
    <subcellularLocation>
        <location evidence="1">Bud neck</location>
    </subcellularLocation>
</comment>
<evidence type="ECO:0000259" key="15">
    <source>
        <dbReference type="PROSITE" id="PS50011"/>
    </source>
</evidence>
<dbReference type="EMBL" id="BDGI01000074">
    <property type="protein sequence ID" value="GAV28631.1"/>
    <property type="molecule type" value="Genomic_DNA"/>
</dbReference>
<dbReference type="InterPro" id="IPR000719">
    <property type="entry name" value="Prot_kinase_dom"/>
</dbReference>
<dbReference type="PROSITE" id="PS00107">
    <property type="entry name" value="PROTEIN_KINASE_ATP"/>
    <property type="match status" value="1"/>
</dbReference>
<feature type="region of interest" description="Disordered" evidence="14">
    <location>
        <begin position="1"/>
        <end position="31"/>
    </location>
</feature>
<evidence type="ECO:0000256" key="12">
    <source>
        <dbReference type="ARBA" id="ARBA00048679"/>
    </source>
</evidence>
<dbReference type="Proteomes" id="UP000186136">
    <property type="component" value="Unassembled WGS sequence"/>
</dbReference>
<feature type="region of interest" description="Disordered" evidence="14">
    <location>
        <begin position="1012"/>
        <end position="1043"/>
    </location>
</feature>
<dbReference type="PROSITE" id="PS00108">
    <property type="entry name" value="PROTEIN_KINASE_ST"/>
    <property type="match status" value="1"/>
</dbReference>
<dbReference type="PANTHER" id="PTHR24346">
    <property type="entry name" value="MAP/MICROTUBULE AFFINITY-REGULATING KINASE"/>
    <property type="match status" value="1"/>
</dbReference>
<keyword evidence="5" id="KW-0597">Phosphoprotein</keyword>
<dbReference type="GO" id="GO:0060258">
    <property type="term" value="P:negative regulation of filamentous growth"/>
    <property type="evidence" value="ECO:0007669"/>
    <property type="project" value="UniProtKB-ARBA"/>
</dbReference>
<comment type="similarity">
    <text evidence="2">Belongs to the protein kinase superfamily. CAMK Ser/Thr protein kinase family. NIM1 subfamily.</text>
</comment>
<feature type="compositionally biased region" description="Polar residues" evidence="14">
    <location>
        <begin position="473"/>
        <end position="490"/>
    </location>
</feature>
<evidence type="ECO:0000256" key="4">
    <source>
        <dbReference type="ARBA" id="ARBA00022527"/>
    </source>
</evidence>
<dbReference type="InterPro" id="IPR011009">
    <property type="entry name" value="Kinase-like_dom_sf"/>
</dbReference>
<dbReference type="Pfam" id="PF00069">
    <property type="entry name" value="Pkinase"/>
    <property type="match status" value="1"/>
</dbReference>
<dbReference type="EC" id="2.7.11.1" evidence="3"/>
<feature type="compositionally biased region" description="Polar residues" evidence="14">
    <location>
        <begin position="1024"/>
        <end position="1037"/>
    </location>
</feature>
<feature type="compositionally biased region" description="Low complexity" evidence="14">
    <location>
        <begin position="428"/>
        <end position="443"/>
    </location>
</feature>
<dbReference type="SUPFAM" id="SSF56112">
    <property type="entry name" value="Protein kinase-like (PK-like)"/>
    <property type="match status" value="1"/>
</dbReference>
<evidence type="ECO:0000256" key="8">
    <source>
        <dbReference type="ARBA" id="ARBA00022777"/>
    </source>
</evidence>
<comment type="catalytic activity">
    <reaction evidence="12">
        <text>L-seryl-[protein] + ATP = O-phospho-L-seryl-[protein] + ADP + H(+)</text>
        <dbReference type="Rhea" id="RHEA:17989"/>
        <dbReference type="Rhea" id="RHEA-COMP:9863"/>
        <dbReference type="Rhea" id="RHEA-COMP:11604"/>
        <dbReference type="ChEBI" id="CHEBI:15378"/>
        <dbReference type="ChEBI" id="CHEBI:29999"/>
        <dbReference type="ChEBI" id="CHEBI:30616"/>
        <dbReference type="ChEBI" id="CHEBI:83421"/>
        <dbReference type="ChEBI" id="CHEBI:456216"/>
        <dbReference type="EC" id="2.7.11.1"/>
    </reaction>
</comment>
<keyword evidence="8" id="KW-0418">Kinase</keyword>
<dbReference type="OrthoDB" id="504170at2759"/>
<dbReference type="GO" id="GO:0005524">
    <property type="term" value="F:ATP binding"/>
    <property type="evidence" value="ECO:0007669"/>
    <property type="project" value="UniProtKB-UniRule"/>
</dbReference>
<dbReference type="CDD" id="cd14081">
    <property type="entry name" value="STKc_BRSK1_2"/>
    <property type="match status" value="1"/>
</dbReference>
<evidence type="ECO:0000256" key="9">
    <source>
        <dbReference type="ARBA" id="ARBA00022840"/>
    </source>
</evidence>
<feature type="compositionally biased region" description="Low complexity" evidence="14">
    <location>
        <begin position="1062"/>
        <end position="1080"/>
    </location>
</feature>
<feature type="region of interest" description="Disordered" evidence="14">
    <location>
        <begin position="614"/>
        <end position="641"/>
    </location>
</feature>
<feature type="compositionally biased region" description="Basic and acidic residues" evidence="14">
    <location>
        <begin position="455"/>
        <end position="471"/>
    </location>
</feature>
<dbReference type="GO" id="GO:0005940">
    <property type="term" value="C:septin ring"/>
    <property type="evidence" value="ECO:0007669"/>
    <property type="project" value="UniProtKB-ARBA"/>
</dbReference>
<keyword evidence="7 13" id="KW-0547">Nucleotide-binding</keyword>
<dbReference type="SMART" id="SM00220">
    <property type="entry name" value="S_TKc"/>
    <property type="match status" value="1"/>
</dbReference>
<name>A0A1Q2YGM0_9ASCO</name>
<gene>
    <name evidence="16" type="ORF">PMKS-002104</name>
</gene>
<feature type="region of interest" description="Disordered" evidence="14">
    <location>
        <begin position="922"/>
        <end position="978"/>
    </location>
</feature>
<comment type="caution">
    <text evidence="16">The sequence shown here is derived from an EMBL/GenBank/DDBJ whole genome shotgun (WGS) entry which is preliminary data.</text>
</comment>
<evidence type="ECO:0000256" key="5">
    <source>
        <dbReference type="ARBA" id="ARBA00022553"/>
    </source>
</evidence>
<feature type="domain" description="Protein kinase" evidence="15">
    <location>
        <begin position="72"/>
        <end position="346"/>
    </location>
</feature>
<dbReference type="GO" id="GO:0001558">
    <property type="term" value="P:regulation of cell growth"/>
    <property type="evidence" value="ECO:0007669"/>
    <property type="project" value="UniProtKB-ARBA"/>
</dbReference>
<keyword evidence="4" id="KW-0723">Serine/threonine-protein kinase</keyword>
<organism evidence="16 17">
    <name type="scientific">Pichia membranifaciens</name>
    <dbReference type="NCBI Taxonomy" id="4926"/>
    <lineage>
        <taxon>Eukaryota</taxon>
        <taxon>Fungi</taxon>
        <taxon>Dikarya</taxon>
        <taxon>Ascomycota</taxon>
        <taxon>Saccharomycotina</taxon>
        <taxon>Pichiomycetes</taxon>
        <taxon>Pichiales</taxon>
        <taxon>Pichiaceae</taxon>
        <taxon>Pichia</taxon>
    </lineage>
</organism>
<evidence type="ECO:0000313" key="16">
    <source>
        <dbReference type="EMBL" id="GAV28631.1"/>
    </source>
</evidence>
<dbReference type="PROSITE" id="PS50011">
    <property type="entry name" value="PROTEIN_KINASE_DOM"/>
    <property type="match status" value="1"/>
</dbReference>
<dbReference type="PANTHER" id="PTHR24346:SF110">
    <property type="entry name" value="NON-SPECIFIC SERINE_THREONINE PROTEIN KINASE"/>
    <property type="match status" value="1"/>
</dbReference>
<proteinExistence type="inferred from homology"/>
<dbReference type="GO" id="GO:0030447">
    <property type="term" value="P:filamentous growth"/>
    <property type="evidence" value="ECO:0007669"/>
    <property type="project" value="UniProtKB-ARBA"/>
</dbReference>
<feature type="compositionally biased region" description="Low complexity" evidence="14">
    <location>
        <begin position="540"/>
        <end position="558"/>
    </location>
</feature>
<feature type="region of interest" description="Disordered" evidence="14">
    <location>
        <begin position="525"/>
        <end position="560"/>
    </location>
</feature>
<evidence type="ECO:0000256" key="7">
    <source>
        <dbReference type="ARBA" id="ARBA00022741"/>
    </source>
</evidence>
<dbReference type="GO" id="GO:0035556">
    <property type="term" value="P:intracellular signal transduction"/>
    <property type="evidence" value="ECO:0007669"/>
    <property type="project" value="TreeGrafter"/>
</dbReference>
<feature type="compositionally biased region" description="Basic and acidic residues" evidence="14">
    <location>
        <begin position="629"/>
        <end position="641"/>
    </location>
</feature>
<comment type="catalytic activity">
    <reaction evidence="11">
        <text>L-threonyl-[protein] + ATP = O-phospho-L-threonyl-[protein] + ADP + H(+)</text>
        <dbReference type="Rhea" id="RHEA:46608"/>
        <dbReference type="Rhea" id="RHEA-COMP:11060"/>
        <dbReference type="Rhea" id="RHEA-COMP:11605"/>
        <dbReference type="ChEBI" id="CHEBI:15378"/>
        <dbReference type="ChEBI" id="CHEBI:30013"/>
        <dbReference type="ChEBI" id="CHEBI:30616"/>
        <dbReference type="ChEBI" id="CHEBI:61977"/>
        <dbReference type="ChEBI" id="CHEBI:456216"/>
        <dbReference type="EC" id="2.7.11.1"/>
    </reaction>
</comment>
<evidence type="ECO:0000313" key="17">
    <source>
        <dbReference type="Proteomes" id="UP000186136"/>
    </source>
</evidence>
<dbReference type="AlphaFoldDB" id="A0A1Q2YGM0"/>
<feature type="region of interest" description="Disordered" evidence="14">
    <location>
        <begin position="111"/>
        <end position="130"/>
    </location>
</feature>